<keyword evidence="2" id="KW-0472">Membrane</keyword>
<evidence type="ECO:0000256" key="1">
    <source>
        <dbReference type="SAM" id="MobiDB-lite"/>
    </source>
</evidence>
<feature type="compositionally biased region" description="Basic and acidic residues" evidence="1">
    <location>
        <begin position="173"/>
        <end position="187"/>
    </location>
</feature>
<dbReference type="HOGENOM" id="CLU_1373726_0_0_1"/>
<dbReference type="EnsemblMetazoa" id="PHUM604800-RA">
    <property type="protein sequence ID" value="PHUM604800-PA"/>
    <property type="gene ID" value="PHUM604800"/>
</dbReference>
<keyword evidence="5" id="KW-1185">Reference proteome</keyword>
<proteinExistence type="predicted"/>
<feature type="transmembrane region" description="Helical" evidence="2">
    <location>
        <begin position="141"/>
        <end position="162"/>
    </location>
</feature>
<evidence type="ECO:0000313" key="3">
    <source>
        <dbReference type="EMBL" id="EEB20187.1"/>
    </source>
</evidence>
<sequence>MELTTIKYGEDVSKSNNNNNDVAKDAAATTTISQKKKLIIPTSTELKIFTTPTPGRRRHEEEVEETTAVKTKVTSPPIPIPPLLPKSVIRVQSSYPNYYAEAGVTPSTEISPSWYQNRKWSFEAPASFISWSKNRISNNPLSTAVGGLCAVAVIIIMIIVLIKSLPGRRRYVEKKSNSETKEEDKTRLLKPSARTSDEE</sequence>
<dbReference type="GeneID" id="8237066"/>
<organism>
    <name type="scientific">Pediculus humanus subsp. corporis</name>
    <name type="common">Body louse</name>
    <dbReference type="NCBI Taxonomy" id="121224"/>
    <lineage>
        <taxon>Eukaryota</taxon>
        <taxon>Metazoa</taxon>
        <taxon>Ecdysozoa</taxon>
        <taxon>Arthropoda</taxon>
        <taxon>Hexapoda</taxon>
        <taxon>Insecta</taxon>
        <taxon>Pterygota</taxon>
        <taxon>Neoptera</taxon>
        <taxon>Paraneoptera</taxon>
        <taxon>Psocodea</taxon>
        <taxon>Troctomorpha</taxon>
        <taxon>Phthiraptera</taxon>
        <taxon>Anoplura</taxon>
        <taxon>Pediculidae</taxon>
        <taxon>Pediculus</taxon>
    </lineage>
</organism>
<dbReference type="CTD" id="8237066"/>
<dbReference type="KEGG" id="phu:Phum_PHUM604800"/>
<evidence type="ECO:0000256" key="2">
    <source>
        <dbReference type="SAM" id="Phobius"/>
    </source>
</evidence>
<dbReference type="RefSeq" id="XP_002432925.1">
    <property type="nucleotide sequence ID" value="XM_002432880.1"/>
</dbReference>
<reference evidence="3" key="1">
    <citation type="submission" date="2007-04" db="EMBL/GenBank/DDBJ databases">
        <title>Annotation of Pediculus humanus corporis strain USDA.</title>
        <authorList>
            <person name="Kirkness E."/>
            <person name="Hannick L."/>
            <person name="Hass B."/>
            <person name="Bruggner R."/>
            <person name="Lawson D."/>
            <person name="Bidwell S."/>
            <person name="Joardar V."/>
            <person name="Caler E."/>
            <person name="Walenz B."/>
            <person name="Inman J."/>
            <person name="Schobel S."/>
            <person name="Galinsky K."/>
            <person name="Amedeo P."/>
            <person name="Strausberg R."/>
        </authorList>
    </citation>
    <scope>NUCLEOTIDE SEQUENCE</scope>
    <source>
        <strain evidence="3">USDA</strain>
    </source>
</reference>
<gene>
    <name evidence="4" type="primary">8237066</name>
    <name evidence="3" type="ORF">Phum_PHUM604800</name>
</gene>
<dbReference type="InParanoid" id="E0W3I1"/>
<dbReference type="AlphaFoldDB" id="E0W3I1"/>
<dbReference type="EMBL" id="DS235882">
    <property type="protein sequence ID" value="EEB20187.1"/>
    <property type="molecule type" value="Genomic_DNA"/>
</dbReference>
<reference evidence="4" key="3">
    <citation type="submission" date="2021-02" db="UniProtKB">
        <authorList>
            <consortium name="EnsemblMetazoa"/>
        </authorList>
    </citation>
    <scope>IDENTIFICATION</scope>
    <source>
        <strain evidence="4">USDA</strain>
    </source>
</reference>
<keyword evidence="2" id="KW-1133">Transmembrane helix</keyword>
<name>E0W3I1_PEDHC</name>
<reference evidence="3" key="2">
    <citation type="submission" date="2007-04" db="EMBL/GenBank/DDBJ databases">
        <title>The genome of the human body louse.</title>
        <authorList>
            <consortium name="The Human Body Louse Genome Consortium"/>
            <person name="Kirkness E."/>
            <person name="Walenz B."/>
            <person name="Hass B."/>
            <person name="Bruggner R."/>
            <person name="Strausberg R."/>
        </authorList>
    </citation>
    <scope>NUCLEOTIDE SEQUENCE</scope>
    <source>
        <strain evidence="3">USDA</strain>
    </source>
</reference>
<evidence type="ECO:0000313" key="4">
    <source>
        <dbReference type="EnsemblMetazoa" id="PHUM604800-PA"/>
    </source>
</evidence>
<protein>
    <submittedName>
        <fullName evidence="3 4">Uncharacterized protein</fullName>
    </submittedName>
</protein>
<dbReference type="VEuPathDB" id="VectorBase:PHUM604800"/>
<evidence type="ECO:0000313" key="5">
    <source>
        <dbReference type="Proteomes" id="UP000009046"/>
    </source>
</evidence>
<keyword evidence="2" id="KW-0812">Transmembrane</keyword>
<dbReference type="Proteomes" id="UP000009046">
    <property type="component" value="Unassembled WGS sequence"/>
</dbReference>
<dbReference type="EMBL" id="AAZO01007398">
    <property type="status" value="NOT_ANNOTATED_CDS"/>
    <property type="molecule type" value="Genomic_DNA"/>
</dbReference>
<accession>E0W3I1</accession>
<feature type="region of interest" description="Disordered" evidence="1">
    <location>
        <begin position="172"/>
        <end position="199"/>
    </location>
</feature>